<evidence type="ECO:0000313" key="5">
    <source>
        <dbReference type="Proteomes" id="UP000735302"/>
    </source>
</evidence>
<dbReference type="CDD" id="cd00037">
    <property type="entry name" value="CLECT"/>
    <property type="match status" value="1"/>
</dbReference>
<keyword evidence="2" id="KW-0175">Coiled coil</keyword>
<proteinExistence type="predicted"/>
<sequence length="341" mass="38293">TSLEKVTKLEIIRYDSKSRKRELVAEVDTAKVTYGLSQSAIKASGQIQDEGKSNLAVSYSSNTDGYYKTYTCVATGLTRDGKEMSIFNSKKVKGSALVSSQPPNSEKCCQSAEAVQAQAETIKSLEEAVQNISAAIADVENKGLELNELHEQVRNISTLEEDVQNNKVTLEGILPKISLTYQKLMKTIRYYARRSFGFEWYLAIDRLQYDVSSIYNGKAYFASKSPGNFPFDQMEQMCATFHGHLVEFDYHGEQMRVEMFLKTIGDYEYYTGANDQDNEGTFVYYASKRPVTGVRWMTGSPISGGEDEDCVQIKENGLVNVRCDRPSRFVCELQVLPNPAK</sequence>
<protein>
    <submittedName>
        <fullName evidence="4">Mannose-binding protein c</fullName>
    </submittedName>
</protein>
<dbReference type="AlphaFoldDB" id="A0AAV4A572"/>
<feature type="non-terminal residue" evidence="4">
    <location>
        <position position="1"/>
    </location>
</feature>
<dbReference type="InterPro" id="IPR001304">
    <property type="entry name" value="C-type_lectin-like"/>
</dbReference>
<gene>
    <name evidence="4" type="ORF">PoB_002849700</name>
</gene>
<evidence type="ECO:0000256" key="1">
    <source>
        <dbReference type="ARBA" id="ARBA00023157"/>
    </source>
</evidence>
<dbReference type="PROSITE" id="PS00615">
    <property type="entry name" value="C_TYPE_LECTIN_1"/>
    <property type="match status" value="1"/>
</dbReference>
<dbReference type="SUPFAM" id="SSF56436">
    <property type="entry name" value="C-type lectin-like"/>
    <property type="match status" value="1"/>
</dbReference>
<evidence type="ECO:0000256" key="2">
    <source>
        <dbReference type="SAM" id="Coils"/>
    </source>
</evidence>
<dbReference type="EMBL" id="BLXT01003555">
    <property type="protein sequence ID" value="GFO01992.1"/>
    <property type="molecule type" value="Genomic_DNA"/>
</dbReference>
<feature type="coiled-coil region" evidence="2">
    <location>
        <begin position="115"/>
        <end position="142"/>
    </location>
</feature>
<reference evidence="4 5" key="1">
    <citation type="journal article" date="2021" name="Elife">
        <title>Chloroplast acquisition without the gene transfer in kleptoplastic sea slugs, Plakobranchus ocellatus.</title>
        <authorList>
            <person name="Maeda T."/>
            <person name="Takahashi S."/>
            <person name="Yoshida T."/>
            <person name="Shimamura S."/>
            <person name="Takaki Y."/>
            <person name="Nagai Y."/>
            <person name="Toyoda A."/>
            <person name="Suzuki Y."/>
            <person name="Arimoto A."/>
            <person name="Ishii H."/>
            <person name="Satoh N."/>
            <person name="Nishiyama T."/>
            <person name="Hasebe M."/>
            <person name="Maruyama T."/>
            <person name="Minagawa J."/>
            <person name="Obokata J."/>
            <person name="Shigenobu S."/>
        </authorList>
    </citation>
    <scope>NUCLEOTIDE SEQUENCE [LARGE SCALE GENOMIC DNA]</scope>
</reference>
<dbReference type="InterPro" id="IPR018378">
    <property type="entry name" value="C-type_lectin_CS"/>
</dbReference>
<accession>A0AAV4A572</accession>
<dbReference type="PROSITE" id="PS50041">
    <property type="entry name" value="C_TYPE_LECTIN_2"/>
    <property type="match status" value="1"/>
</dbReference>
<feature type="domain" description="C-type lectin" evidence="3">
    <location>
        <begin position="215"/>
        <end position="332"/>
    </location>
</feature>
<dbReference type="Pfam" id="PF00059">
    <property type="entry name" value="Lectin_C"/>
    <property type="match status" value="1"/>
</dbReference>
<dbReference type="Gene3D" id="3.10.100.10">
    <property type="entry name" value="Mannose-Binding Protein A, subunit A"/>
    <property type="match status" value="1"/>
</dbReference>
<organism evidence="4 5">
    <name type="scientific">Plakobranchus ocellatus</name>
    <dbReference type="NCBI Taxonomy" id="259542"/>
    <lineage>
        <taxon>Eukaryota</taxon>
        <taxon>Metazoa</taxon>
        <taxon>Spiralia</taxon>
        <taxon>Lophotrochozoa</taxon>
        <taxon>Mollusca</taxon>
        <taxon>Gastropoda</taxon>
        <taxon>Heterobranchia</taxon>
        <taxon>Euthyneura</taxon>
        <taxon>Panpulmonata</taxon>
        <taxon>Sacoglossa</taxon>
        <taxon>Placobranchoidea</taxon>
        <taxon>Plakobranchidae</taxon>
        <taxon>Plakobranchus</taxon>
    </lineage>
</organism>
<dbReference type="InterPro" id="IPR016186">
    <property type="entry name" value="C-type_lectin-like/link_sf"/>
</dbReference>
<comment type="caution">
    <text evidence="4">The sequence shown here is derived from an EMBL/GenBank/DDBJ whole genome shotgun (WGS) entry which is preliminary data.</text>
</comment>
<name>A0AAV4A572_9GAST</name>
<evidence type="ECO:0000259" key="3">
    <source>
        <dbReference type="PROSITE" id="PS50041"/>
    </source>
</evidence>
<keyword evidence="1" id="KW-1015">Disulfide bond</keyword>
<keyword evidence="5" id="KW-1185">Reference proteome</keyword>
<dbReference type="Proteomes" id="UP000735302">
    <property type="component" value="Unassembled WGS sequence"/>
</dbReference>
<dbReference type="SMART" id="SM00034">
    <property type="entry name" value="CLECT"/>
    <property type="match status" value="1"/>
</dbReference>
<evidence type="ECO:0000313" key="4">
    <source>
        <dbReference type="EMBL" id="GFO01992.1"/>
    </source>
</evidence>
<dbReference type="InterPro" id="IPR016187">
    <property type="entry name" value="CTDL_fold"/>
</dbReference>